<evidence type="ECO:0000256" key="9">
    <source>
        <dbReference type="ARBA" id="ARBA00022801"/>
    </source>
</evidence>
<evidence type="ECO:0000256" key="7">
    <source>
        <dbReference type="ARBA" id="ARBA00022723"/>
    </source>
</evidence>
<keyword evidence="9" id="KW-0378">Hydrolase</keyword>
<evidence type="ECO:0000259" key="13">
    <source>
        <dbReference type="Pfam" id="PF13691"/>
    </source>
</evidence>
<dbReference type="Proteomes" id="UP001283341">
    <property type="component" value="Unassembled WGS sequence"/>
</dbReference>
<evidence type="ECO:0000313" key="15">
    <source>
        <dbReference type="Proteomes" id="UP001283341"/>
    </source>
</evidence>
<dbReference type="PANTHER" id="PTHR12553:SF49">
    <property type="entry name" value="ZINC PHOSPHODIESTERASE ELAC PROTEIN 2"/>
    <property type="match status" value="1"/>
</dbReference>
<dbReference type="InterPro" id="IPR027794">
    <property type="entry name" value="tRNase_Z_dom"/>
</dbReference>
<reference evidence="14" key="2">
    <citation type="submission" date="2023-06" db="EMBL/GenBank/DDBJ databases">
        <authorList>
            <consortium name="Lawrence Berkeley National Laboratory"/>
            <person name="Haridas S."/>
            <person name="Hensen N."/>
            <person name="Bonometti L."/>
            <person name="Westerberg I."/>
            <person name="Brannstrom I.O."/>
            <person name="Guillou S."/>
            <person name="Cros-Aarteil S."/>
            <person name="Calhoun S."/>
            <person name="Kuo A."/>
            <person name="Mondo S."/>
            <person name="Pangilinan J."/>
            <person name="Riley R."/>
            <person name="Labutti K."/>
            <person name="Andreopoulos B."/>
            <person name="Lipzen A."/>
            <person name="Chen C."/>
            <person name="Yanf M."/>
            <person name="Daum C."/>
            <person name="Ng V."/>
            <person name="Clum A."/>
            <person name="Steindorff A."/>
            <person name="Ohm R."/>
            <person name="Martin F."/>
            <person name="Silar P."/>
            <person name="Natvig D."/>
            <person name="Lalanne C."/>
            <person name="Gautier V."/>
            <person name="Ament-Velasquez S.L."/>
            <person name="Kruys A."/>
            <person name="Hutchinson M.I."/>
            <person name="Powell A.J."/>
            <person name="Barry K."/>
            <person name="Miller A.N."/>
            <person name="Grigoriev I.V."/>
            <person name="Debuchy R."/>
            <person name="Gladieux P."/>
            <person name="Thoren M.H."/>
            <person name="Johannesson H."/>
        </authorList>
    </citation>
    <scope>NUCLEOTIDE SEQUENCE</scope>
    <source>
        <strain evidence="14">CBS 118394</strain>
    </source>
</reference>
<feature type="compositionally biased region" description="Basic and acidic residues" evidence="11">
    <location>
        <begin position="970"/>
        <end position="981"/>
    </location>
</feature>
<dbReference type="EC" id="3.1.26.11" evidence="4"/>
<feature type="compositionally biased region" description="Basic and acidic residues" evidence="11">
    <location>
        <begin position="226"/>
        <end position="237"/>
    </location>
</feature>
<dbReference type="EMBL" id="JAUEDM010000003">
    <property type="protein sequence ID" value="KAK3322616.1"/>
    <property type="molecule type" value="Genomic_DNA"/>
</dbReference>
<sequence>MNYSAKIAAALAPLKKSLSRGVRKVRAAKRGPIAATVPKKTEDIKEQVVPASFYDCTKTLSHLVKPRQARQKHHDPRPRPLVIPVDFFPGLTAYKYPRSIANIWALVPSPKPPSIYPLVTKAAMHSFVQILSTPTADTPGTSLVLSMEKKRYLFGHVAEGTQRLAIQRKVGLAKMMNLFITGPIDSHSTGGLMGMILTVADINAAFKAHLRGLNEERAAKGKPPKAKNDASPETLDIHGGKNLVHMLASARNFVLRKTFPVRPHEIREDGRSQDPFSSAPDWQDELIRVWNVPLTRSASPAGKKRRRSGSSLPDVEPEQDAAKQDKDDLEIKKVVVSAMFESEGNVDQLWEMKLSEVTQPAAVFIKDKDGRIRKYEGAAPDGKNPCPDPMVLVRKPLPTTKQTQIPQAAPSVTSMCYIVKEQQRRGKFNADAATGLGVPKQMNKILAAGESITLDNGTVVTPDMVMFSPEPALGFAILDVRDEKLLASLLSRPEWSNPEIMAGIQGMYWILDVSLQKNNKLAAFMAHHSNVKHIVFGNQITPNSLAFEDSALHTWGMNRIDPERFPLPVFSNAPTEVPSALSSVTEVGQGGKRQQLAPKGEFQNQALVEYMGAPIDPLEALELGLENASEVVRLADEARARIAESSFIERVEMSEEDIPNRDAEIITLGTGSSLPSKGRNVSATLIRVPGYGSLLLDCGEGTLGQLRRTLGVEGADEVLKELRVIYISHMHADHHLGTMSVLARLGKLQTPEMATVTLIHPPQYSTYLSDVQGLQHLARVQSLERTSTRIRTHELIEWNRNREWIREKTGLAAVEACVVDHCMDAMAAVFTWPSGLKIAYSGDCRPSHRFANLGRGAHLLIHEATFDSELSGDALAKRHSTVAEALDIGRQMKARRILLTHFSQRYPKMANITDEMAKQDQTVLFAFDCMRVKMGGFKYAAEFLPALRLMNEEEEAKEEEVKNDEDDEIAEKKVESREKRKEGKNKKQKKEKTKKGGPEENTIIPAGLEEVVVLDEQAMERLEVESGPKKGEEMIL</sequence>
<dbReference type="GO" id="GO:0042781">
    <property type="term" value="F:3'-tRNA processing endoribonuclease activity"/>
    <property type="evidence" value="ECO:0007669"/>
    <property type="project" value="UniProtKB-EC"/>
</dbReference>
<evidence type="ECO:0000256" key="2">
    <source>
        <dbReference type="ARBA" id="ARBA00001947"/>
    </source>
</evidence>
<name>A0AAE0ICQ2_9PEZI</name>
<dbReference type="CDD" id="cd07718">
    <property type="entry name" value="RNaseZ_ELAC1_ELAC2-C-term-like_MBL-fold"/>
    <property type="match status" value="1"/>
</dbReference>
<keyword evidence="10" id="KW-0862">Zinc</keyword>
<feature type="region of interest" description="Disordered" evidence="11">
    <location>
        <begin position="297"/>
        <end position="326"/>
    </location>
</feature>
<dbReference type="InterPro" id="IPR001279">
    <property type="entry name" value="Metallo-B-lactamas"/>
</dbReference>
<feature type="region of interest" description="Disordered" evidence="11">
    <location>
        <begin position="215"/>
        <end position="237"/>
    </location>
</feature>
<evidence type="ECO:0000313" key="14">
    <source>
        <dbReference type="EMBL" id="KAK3322616.1"/>
    </source>
</evidence>
<reference evidence="14" key="1">
    <citation type="journal article" date="2023" name="Mol. Phylogenet. Evol.">
        <title>Genome-scale phylogeny and comparative genomics of the fungal order Sordariales.</title>
        <authorList>
            <person name="Hensen N."/>
            <person name="Bonometti L."/>
            <person name="Westerberg I."/>
            <person name="Brannstrom I.O."/>
            <person name="Guillou S."/>
            <person name="Cros-Aarteil S."/>
            <person name="Calhoun S."/>
            <person name="Haridas S."/>
            <person name="Kuo A."/>
            <person name="Mondo S."/>
            <person name="Pangilinan J."/>
            <person name="Riley R."/>
            <person name="LaButti K."/>
            <person name="Andreopoulos B."/>
            <person name="Lipzen A."/>
            <person name="Chen C."/>
            <person name="Yan M."/>
            <person name="Daum C."/>
            <person name="Ng V."/>
            <person name="Clum A."/>
            <person name="Steindorff A."/>
            <person name="Ohm R.A."/>
            <person name="Martin F."/>
            <person name="Silar P."/>
            <person name="Natvig D.O."/>
            <person name="Lalanne C."/>
            <person name="Gautier V."/>
            <person name="Ament-Velasquez S.L."/>
            <person name="Kruys A."/>
            <person name="Hutchinson M.I."/>
            <person name="Powell A.J."/>
            <person name="Barry K."/>
            <person name="Miller A.N."/>
            <person name="Grigoriev I.V."/>
            <person name="Debuchy R."/>
            <person name="Gladieux P."/>
            <person name="Hiltunen Thoren M."/>
            <person name="Johannesson H."/>
        </authorList>
    </citation>
    <scope>NUCLEOTIDE SEQUENCE</scope>
    <source>
        <strain evidence="14">CBS 118394</strain>
    </source>
</reference>
<accession>A0AAE0ICQ2</accession>
<keyword evidence="6" id="KW-0540">Nuclease</keyword>
<comment type="caution">
    <text evidence="14">The sequence shown here is derived from an EMBL/GenBank/DDBJ whole genome shotgun (WGS) entry which is preliminary data.</text>
</comment>
<dbReference type="Pfam" id="PF13691">
    <property type="entry name" value="Lactamase_B_4"/>
    <property type="match status" value="1"/>
</dbReference>
<evidence type="ECO:0000256" key="10">
    <source>
        <dbReference type="ARBA" id="ARBA00022833"/>
    </source>
</evidence>
<feature type="region of interest" description="Disordered" evidence="11">
    <location>
        <begin position="955"/>
        <end position="1009"/>
    </location>
</feature>
<evidence type="ECO:0000259" key="12">
    <source>
        <dbReference type="Pfam" id="PF12706"/>
    </source>
</evidence>
<dbReference type="SUPFAM" id="SSF56281">
    <property type="entry name" value="Metallo-hydrolase/oxidoreductase"/>
    <property type="match status" value="2"/>
</dbReference>
<evidence type="ECO:0000256" key="11">
    <source>
        <dbReference type="SAM" id="MobiDB-lite"/>
    </source>
</evidence>
<dbReference type="GO" id="GO:0005739">
    <property type="term" value="C:mitochondrion"/>
    <property type="evidence" value="ECO:0007669"/>
    <property type="project" value="TreeGrafter"/>
</dbReference>
<feature type="domain" description="Metallo-beta-lactamase" evidence="12">
    <location>
        <begin position="694"/>
        <end position="902"/>
    </location>
</feature>
<dbReference type="Pfam" id="PF12706">
    <property type="entry name" value="Lactamase_B_2"/>
    <property type="match status" value="1"/>
</dbReference>
<protein>
    <recommendedName>
        <fullName evidence="4">ribonuclease Z</fullName>
        <ecNumber evidence="4">3.1.26.11</ecNumber>
    </recommendedName>
</protein>
<feature type="compositionally biased region" description="Acidic residues" evidence="11">
    <location>
        <begin position="955"/>
        <end position="969"/>
    </location>
</feature>
<proteinExistence type="inferred from homology"/>
<dbReference type="PANTHER" id="PTHR12553">
    <property type="entry name" value="ZINC PHOSPHODIESTERASE ELAC PROTEIN 2"/>
    <property type="match status" value="1"/>
</dbReference>
<keyword evidence="8" id="KW-0255">Endonuclease</keyword>
<comment type="cofactor">
    <cofactor evidence="2">
        <name>Zn(2+)</name>
        <dbReference type="ChEBI" id="CHEBI:29105"/>
    </cofactor>
</comment>
<dbReference type="Gene3D" id="3.60.15.10">
    <property type="entry name" value="Ribonuclease Z/Hydroxyacylglutathione hydrolase-like"/>
    <property type="match status" value="2"/>
</dbReference>
<evidence type="ECO:0000256" key="8">
    <source>
        <dbReference type="ARBA" id="ARBA00022759"/>
    </source>
</evidence>
<feature type="compositionally biased region" description="Basic residues" evidence="11">
    <location>
        <begin position="982"/>
        <end position="995"/>
    </location>
</feature>
<organism evidence="14 15">
    <name type="scientific">Apodospora peruviana</name>
    <dbReference type="NCBI Taxonomy" id="516989"/>
    <lineage>
        <taxon>Eukaryota</taxon>
        <taxon>Fungi</taxon>
        <taxon>Dikarya</taxon>
        <taxon>Ascomycota</taxon>
        <taxon>Pezizomycotina</taxon>
        <taxon>Sordariomycetes</taxon>
        <taxon>Sordariomycetidae</taxon>
        <taxon>Sordariales</taxon>
        <taxon>Lasiosphaeriaceae</taxon>
        <taxon>Apodospora</taxon>
    </lineage>
</organism>
<dbReference type="InterPro" id="IPR047151">
    <property type="entry name" value="RNZ2-like"/>
</dbReference>
<comment type="catalytic activity">
    <reaction evidence="1">
        <text>Endonucleolytic cleavage of RNA, removing extra 3' nucleotides from tRNA precursor, generating 3' termini of tRNAs. A 3'-hydroxy group is left at the tRNA terminus and a 5'-phosphoryl group is left at the trailer molecule.</text>
        <dbReference type="EC" id="3.1.26.11"/>
    </reaction>
</comment>
<evidence type="ECO:0000256" key="4">
    <source>
        <dbReference type="ARBA" id="ARBA00012477"/>
    </source>
</evidence>
<keyword evidence="15" id="KW-1185">Reference proteome</keyword>
<evidence type="ECO:0000256" key="5">
    <source>
        <dbReference type="ARBA" id="ARBA00022694"/>
    </source>
</evidence>
<dbReference type="InterPro" id="IPR036866">
    <property type="entry name" value="RibonucZ/Hydroxyglut_hydro"/>
</dbReference>
<gene>
    <name evidence="14" type="ORF">B0H66DRAFT_554838</name>
</gene>
<keyword evidence="7" id="KW-0479">Metal-binding</keyword>
<dbReference type="AlphaFoldDB" id="A0AAE0ICQ2"/>
<evidence type="ECO:0000256" key="6">
    <source>
        <dbReference type="ARBA" id="ARBA00022722"/>
    </source>
</evidence>
<evidence type="ECO:0000256" key="3">
    <source>
        <dbReference type="ARBA" id="ARBA00007823"/>
    </source>
</evidence>
<dbReference type="GO" id="GO:0046872">
    <property type="term" value="F:metal ion binding"/>
    <property type="evidence" value="ECO:0007669"/>
    <property type="project" value="UniProtKB-KW"/>
</dbReference>
<feature type="domain" description="tRNase Z endonuclease" evidence="13">
    <location>
        <begin position="129"/>
        <end position="191"/>
    </location>
</feature>
<keyword evidence="5" id="KW-0819">tRNA processing</keyword>
<dbReference type="GO" id="GO:1990180">
    <property type="term" value="P:mitochondrial tRNA 3'-end processing"/>
    <property type="evidence" value="ECO:0007669"/>
    <property type="project" value="TreeGrafter"/>
</dbReference>
<evidence type="ECO:0000256" key="1">
    <source>
        <dbReference type="ARBA" id="ARBA00000402"/>
    </source>
</evidence>
<comment type="similarity">
    <text evidence="3">Belongs to the RNase Z family.</text>
</comment>